<dbReference type="InterPro" id="IPR008930">
    <property type="entry name" value="Terpenoid_cyclase/PrenylTrfase"/>
</dbReference>
<dbReference type="Pfam" id="PF07703">
    <property type="entry name" value="A2M_BRD"/>
    <property type="match status" value="1"/>
</dbReference>
<gene>
    <name evidence="7" type="ORF">CVLEPA_LOCUS31908</name>
</gene>
<evidence type="ECO:0000256" key="2">
    <source>
        <dbReference type="ARBA" id="ARBA00022525"/>
    </source>
</evidence>
<evidence type="ECO:0000256" key="3">
    <source>
        <dbReference type="ARBA" id="ARBA00022966"/>
    </source>
</evidence>
<dbReference type="PROSITE" id="PS00477">
    <property type="entry name" value="ALPHA_2_MACROGLOBULIN"/>
    <property type="match status" value="1"/>
</dbReference>
<dbReference type="SMART" id="SM01360">
    <property type="entry name" value="A2M"/>
    <property type="match status" value="1"/>
</dbReference>
<dbReference type="Proteomes" id="UP001642483">
    <property type="component" value="Unassembled WGS sequence"/>
</dbReference>
<dbReference type="Gene3D" id="2.60.40.1940">
    <property type="match status" value="1"/>
</dbReference>
<dbReference type="SUPFAM" id="SSF48239">
    <property type="entry name" value="Terpenoid cyclases/Protein prenyltransferases"/>
    <property type="match status" value="1"/>
</dbReference>
<name>A0ABP0H390_CLALP</name>
<reference evidence="7 8" key="1">
    <citation type="submission" date="2024-02" db="EMBL/GenBank/DDBJ databases">
        <authorList>
            <person name="Daric V."/>
            <person name="Darras S."/>
        </authorList>
    </citation>
    <scope>NUCLEOTIDE SEQUENCE [LARGE SCALE GENOMIC DNA]</scope>
</reference>
<evidence type="ECO:0000256" key="1">
    <source>
        <dbReference type="ARBA" id="ARBA00004613"/>
    </source>
</evidence>
<dbReference type="SUPFAM" id="SSF50242">
    <property type="entry name" value="TIMP-like"/>
    <property type="match status" value="1"/>
</dbReference>
<dbReference type="SMART" id="SM01359">
    <property type="entry name" value="A2M_N_2"/>
    <property type="match status" value="1"/>
</dbReference>
<dbReference type="EMBL" id="CAWYQH010000174">
    <property type="protein sequence ID" value="CAK8698466.1"/>
    <property type="molecule type" value="Genomic_DNA"/>
</dbReference>
<organism evidence="7 8">
    <name type="scientific">Clavelina lepadiformis</name>
    <name type="common">Light-bulb sea squirt</name>
    <name type="synonym">Ascidia lepadiformis</name>
    <dbReference type="NCBI Taxonomy" id="159417"/>
    <lineage>
        <taxon>Eukaryota</taxon>
        <taxon>Metazoa</taxon>
        <taxon>Chordata</taxon>
        <taxon>Tunicata</taxon>
        <taxon>Ascidiacea</taxon>
        <taxon>Aplousobranchia</taxon>
        <taxon>Clavelinidae</taxon>
        <taxon>Clavelina</taxon>
    </lineage>
</organism>
<proteinExistence type="predicted"/>
<dbReference type="Gene3D" id="2.40.50.120">
    <property type="match status" value="1"/>
</dbReference>
<dbReference type="SMART" id="SM01419">
    <property type="entry name" value="Thiol-ester_cl"/>
    <property type="match status" value="1"/>
</dbReference>
<dbReference type="InterPro" id="IPR009048">
    <property type="entry name" value="A-macroglobulin_rcpt-bd"/>
</dbReference>
<dbReference type="Gene3D" id="2.60.40.690">
    <property type="entry name" value="Alpha-macroglobulin, receptor-binding domain"/>
    <property type="match status" value="1"/>
</dbReference>
<keyword evidence="5" id="KW-0732">Signal</keyword>
<accession>A0ABP0H390</accession>
<dbReference type="InterPro" id="IPR019742">
    <property type="entry name" value="MacrogloblnA2_CS"/>
</dbReference>
<dbReference type="Gene3D" id="2.60.40.1930">
    <property type="match status" value="3"/>
</dbReference>
<dbReference type="Pfam" id="PF17790">
    <property type="entry name" value="MG1"/>
    <property type="match status" value="1"/>
</dbReference>
<keyword evidence="3" id="KW-0882">Thioester bond</keyword>
<dbReference type="InterPro" id="IPR008993">
    <property type="entry name" value="TIMP-like_OB-fold"/>
</dbReference>
<feature type="chain" id="PRO_5045901855" description="NTR domain-containing protein" evidence="5">
    <location>
        <begin position="19"/>
        <end position="1783"/>
    </location>
</feature>
<dbReference type="SUPFAM" id="SSF49410">
    <property type="entry name" value="Alpha-macroglobulin receptor domain"/>
    <property type="match status" value="1"/>
</dbReference>
<evidence type="ECO:0000313" key="7">
    <source>
        <dbReference type="EMBL" id="CAK8698466.1"/>
    </source>
</evidence>
<dbReference type="InterPro" id="IPR041555">
    <property type="entry name" value="MG3"/>
</dbReference>
<dbReference type="Pfam" id="PF07677">
    <property type="entry name" value="A2M_recep"/>
    <property type="match status" value="1"/>
</dbReference>
<dbReference type="SMART" id="SM01361">
    <property type="entry name" value="A2M_recep"/>
    <property type="match status" value="1"/>
</dbReference>
<dbReference type="InterPro" id="IPR036595">
    <property type="entry name" value="A-macroglobulin_rcpt-bd_sf"/>
</dbReference>
<evidence type="ECO:0000259" key="6">
    <source>
        <dbReference type="PROSITE" id="PS50189"/>
    </source>
</evidence>
<keyword evidence="2" id="KW-0964">Secreted</keyword>
<keyword evidence="8" id="KW-1185">Reference proteome</keyword>
<keyword evidence="4" id="KW-1015">Disulfide bond</keyword>
<dbReference type="InterPro" id="IPR001599">
    <property type="entry name" value="Macroglobln_a2"/>
</dbReference>
<dbReference type="InterPro" id="IPR011626">
    <property type="entry name" value="Alpha-macroglobulin_TED"/>
</dbReference>
<dbReference type="PANTHER" id="PTHR11412:SF166">
    <property type="entry name" value="NTR DOMAIN-CONTAINING PROTEIN"/>
    <property type="match status" value="1"/>
</dbReference>
<dbReference type="Pfam" id="PF01835">
    <property type="entry name" value="MG2"/>
    <property type="match status" value="1"/>
</dbReference>
<dbReference type="InterPro" id="IPR047565">
    <property type="entry name" value="Alpha-macroglob_thiol-ester_cl"/>
</dbReference>
<evidence type="ECO:0000313" key="8">
    <source>
        <dbReference type="Proteomes" id="UP001642483"/>
    </source>
</evidence>
<dbReference type="Pfam" id="PF00207">
    <property type="entry name" value="A2M"/>
    <property type="match status" value="1"/>
</dbReference>
<dbReference type="InterPro" id="IPR011625">
    <property type="entry name" value="A2M_N_BRD"/>
</dbReference>
<dbReference type="InterPro" id="IPR002890">
    <property type="entry name" value="MG2"/>
</dbReference>
<dbReference type="InterPro" id="IPR041425">
    <property type="entry name" value="C3/4/5_MG1"/>
</dbReference>
<comment type="caution">
    <text evidence="7">The sequence shown here is derived from an EMBL/GenBank/DDBJ whole genome shotgun (WGS) entry which is preliminary data.</text>
</comment>
<dbReference type="Pfam" id="PF07678">
    <property type="entry name" value="TED_complement"/>
    <property type="match status" value="1"/>
</dbReference>
<dbReference type="Gene3D" id="6.20.50.160">
    <property type="match status" value="1"/>
</dbReference>
<dbReference type="InterPro" id="IPR050473">
    <property type="entry name" value="A2M/Complement_sys"/>
</dbReference>
<dbReference type="InterPro" id="IPR040839">
    <property type="entry name" value="MG4"/>
</dbReference>
<dbReference type="Gene3D" id="2.20.130.20">
    <property type="match status" value="1"/>
</dbReference>
<sequence>MKIALCFLILIVTKETFGSYYTIAAPKAFRIDAPETVILNCHYEGPVTISSFLNDLPNKDNVFGQTGPVTFQVAKNQPIPIQVLIRNRDVPNFRRIQTVLLTVEMTPQNQPTITKEIEVLLSKKSGYLFLVTDRPAYKPGEQVNIRVFPLDQAMRPNGGVPVTITVKTPDGVGVHEINKTLPHDEFLETIFTIPENADLDDWFVEASYAHLGYDTNAQVRFSVERYVLPTYEVQLIPKSSFILLTDDFITGTIKAFYSYGRPVNGKYFLSAKVKRTADGLPVEFYRRPAQYTHSASISGTEPYNISVRALIDGDPMLHDNGGSISLEVTVRGEAEGILESASTPEIPFLRSPYVINTKRASKYFTPGLVYKIQLDIEDAVRSDPLPSIGVIITVRGRTSGQQSGVYPTTSDRHGSIDYLINFPQDKEQEIHVVTAAQGVEDEDQAEALFTVQPYSSPSRNYLQIFSENSLVEVSQRQFFVTFRYNTENRNELGEIRYYIVARGTVVAYGINYPRPGSEESAQTIQITHEMVPSMRIIAYYIIRNEVVSNSLWIDVVDSCREELTVQVPNEVEPGQGISFDITGPAHSLVSLVGVDRAAYFVFNESRFTRDTMFSKMRKYDQGCHRHGGADASNVFTEAGVLLASPTLVPPRVRTLDCDSSDEIRSRKKRQALGAFDAHPDIDAALHICDRDGRLAPAIPGENCERRTERCKQNYGERFPNCTQIFKTACYQAARERQISRFRGLAGRSSGDRAAADVSSAQQRKYFEESLAFTHVKLDQNGKYKISQSAKDSITTFDIDAVSMSDKPDGFCVAPPTQVRVFKNLFVQLYTPFSLKKAEQAVLRFSVFNYSPDEDYNVIVDVRTDESGDLCSLHREGVWSELIRLNVPSEDSYSGSFTVLPLRVPKASQTVSVEIRVKYDDRSGKVADSVIKEILVEEPGEPQSVSKPYPIDLKNRPQEVFPVVFEFPNEVVPGSQKCWLYAYANFLGPTIEIDPVTKKANNIDNIFRQPTGCGEQTISKSGPNIYAHMYLTATGQLVPETPAYEESLERMRFGLTQQMSHRSTQVNLQAFAVYANIAPEIGLNAYASKVYNKAKQYATDLNMVPVCNSFEWMLNQQQDDGMFFTRYLRFRGAVRSHETLTAYVLIALIETPNSCSQSVRSRIGTVADRAVAYLQQSRNNQILTQDPYAMSILSYALELYGGSVDFSNEVYERLMTFKTENSREAFWLAQSDSRMAGTNSHAYWYQRRPRNGDVEATAYTMLAILQRSRSQNPPEASQETLDLTRKIMIWLIRQRNEFGYFGSTQDTVIGLQAMATYQLWIREVEPLIVEEDIDINLSFTSAHNTEWQNGHSVHLDRSNQRIKKEIEVPDGVRNSGGLTVTATGYGEGVVTHKCIYRTFVDEESCHFEIASDVIVQNHNQQRINSGVPIIIKFTLTVAKREGDPTKMTMIEVGLLSGFFPVESTVKRLSAAEFADGIVDRYEISNHNVVFYLKEITTEGVVLSFDMVQNIPVAKPEPAKINVYDYYEPFIRCGTFYNLPDDLTTLRTTDCDDDVNVNNPMCRCAEGGCLTCRTRDEQLNNATCFVNRRQQENCETCKGSNCFNLIKEPCSRNYFYLVKVTNATQNQGLFKQFSAEIIRVIKEGSDKTVTRNDVNVKNKTVLANFYTRNDCYRKCKDESVDKSPDDRNYLKVGSVIAVMGSSVVSVTRNQGVQLRYNLDESAILERYIPDGKCARQKATVHNLRCHDSSYPRTEKQESKCQRALKMDEACRNFQEIRKVIENGCD</sequence>
<dbReference type="Pfam" id="PF17791">
    <property type="entry name" value="MG3"/>
    <property type="match status" value="1"/>
</dbReference>
<dbReference type="InterPro" id="IPR013783">
    <property type="entry name" value="Ig-like_fold"/>
</dbReference>
<dbReference type="Gene3D" id="2.60.40.10">
    <property type="entry name" value="Immunoglobulins"/>
    <property type="match status" value="2"/>
</dbReference>
<evidence type="ECO:0000256" key="5">
    <source>
        <dbReference type="SAM" id="SignalP"/>
    </source>
</evidence>
<dbReference type="PANTHER" id="PTHR11412">
    <property type="entry name" value="MACROGLOBULIN / COMPLEMENT"/>
    <property type="match status" value="1"/>
</dbReference>
<protein>
    <recommendedName>
        <fullName evidence="6">NTR domain-containing protein</fullName>
    </recommendedName>
</protein>
<evidence type="ECO:0000256" key="4">
    <source>
        <dbReference type="ARBA" id="ARBA00023157"/>
    </source>
</evidence>
<dbReference type="Gene3D" id="1.50.10.20">
    <property type="match status" value="1"/>
</dbReference>
<dbReference type="InterPro" id="IPR001134">
    <property type="entry name" value="Netrin_domain"/>
</dbReference>
<dbReference type="Pfam" id="PF17789">
    <property type="entry name" value="MG4"/>
    <property type="match status" value="1"/>
</dbReference>
<dbReference type="PROSITE" id="PS50189">
    <property type="entry name" value="NTR"/>
    <property type="match status" value="1"/>
</dbReference>
<dbReference type="Gene3D" id="2.60.120.1540">
    <property type="match status" value="1"/>
</dbReference>
<comment type="subcellular location">
    <subcellularLocation>
        <location evidence="1">Secreted</location>
    </subcellularLocation>
</comment>
<feature type="domain" description="NTR" evidence="6">
    <location>
        <begin position="1592"/>
        <end position="1743"/>
    </location>
</feature>
<feature type="signal peptide" evidence="5">
    <location>
        <begin position="1"/>
        <end position="18"/>
    </location>
</feature>